<gene>
    <name evidence="2" type="ORF">KSP40_PGU021343</name>
</gene>
<organism evidence="2 3">
    <name type="scientific">Platanthera guangdongensis</name>
    <dbReference type="NCBI Taxonomy" id="2320717"/>
    <lineage>
        <taxon>Eukaryota</taxon>
        <taxon>Viridiplantae</taxon>
        <taxon>Streptophyta</taxon>
        <taxon>Embryophyta</taxon>
        <taxon>Tracheophyta</taxon>
        <taxon>Spermatophyta</taxon>
        <taxon>Magnoliopsida</taxon>
        <taxon>Liliopsida</taxon>
        <taxon>Asparagales</taxon>
        <taxon>Orchidaceae</taxon>
        <taxon>Orchidoideae</taxon>
        <taxon>Orchideae</taxon>
        <taxon>Orchidinae</taxon>
        <taxon>Platanthera</taxon>
    </lineage>
</organism>
<dbReference type="Proteomes" id="UP001412067">
    <property type="component" value="Unassembled WGS sequence"/>
</dbReference>
<accession>A0ABR2MZD6</accession>
<name>A0ABR2MZD6_9ASPA</name>
<feature type="compositionally biased region" description="Low complexity" evidence="1">
    <location>
        <begin position="9"/>
        <end position="25"/>
    </location>
</feature>
<proteinExistence type="predicted"/>
<reference evidence="2 3" key="1">
    <citation type="journal article" date="2022" name="Nat. Plants">
        <title>Genomes of leafy and leafless Platanthera orchids illuminate the evolution of mycoheterotrophy.</title>
        <authorList>
            <person name="Li M.H."/>
            <person name="Liu K.W."/>
            <person name="Li Z."/>
            <person name="Lu H.C."/>
            <person name="Ye Q.L."/>
            <person name="Zhang D."/>
            <person name="Wang J.Y."/>
            <person name="Li Y.F."/>
            <person name="Zhong Z.M."/>
            <person name="Liu X."/>
            <person name="Yu X."/>
            <person name="Liu D.K."/>
            <person name="Tu X.D."/>
            <person name="Liu B."/>
            <person name="Hao Y."/>
            <person name="Liao X.Y."/>
            <person name="Jiang Y.T."/>
            <person name="Sun W.H."/>
            <person name="Chen J."/>
            <person name="Chen Y.Q."/>
            <person name="Ai Y."/>
            <person name="Zhai J.W."/>
            <person name="Wu S.S."/>
            <person name="Zhou Z."/>
            <person name="Hsiao Y.Y."/>
            <person name="Wu W.L."/>
            <person name="Chen Y.Y."/>
            <person name="Lin Y.F."/>
            <person name="Hsu J.L."/>
            <person name="Li C.Y."/>
            <person name="Wang Z.W."/>
            <person name="Zhao X."/>
            <person name="Zhong W.Y."/>
            <person name="Ma X.K."/>
            <person name="Ma L."/>
            <person name="Huang J."/>
            <person name="Chen G.Z."/>
            <person name="Huang M.Z."/>
            <person name="Huang L."/>
            <person name="Peng D.H."/>
            <person name="Luo Y.B."/>
            <person name="Zou S.Q."/>
            <person name="Chen S.P."/>
            <person name="Lan S."/>
            <person name="Tsai W.C."/>
            <person name="Van de Peer Y."/>
            <person name="Liu Z.J."/>
        </authorList>
    </citation>
    <scope>NUCLEOTIDE SEQUENCE [LARGE SCALE GENOMIC DNA]</scope>
    <source>
        <strain evidence="2">Lor288</strain>
    </source>
</reference>
<sequence length="53" mass="5756">MTTKEHLSIRPTPTTTQSPPDSPFSVDGVSLPTTTEELLPVASLSAVFLWRKS</sequence>
<comment type="caution">
    <text evidence="2">The sequence shown here is derived from an EMBL/GenBank/DDBJ whole genome shotgun (WGS) entry which is preliminary data.</text>
</comment>
<evidence type="ECO:0000313" key="2">
    <source>
        <dbReference type="EMBL" id="KAK8969555.1"/>
    </source>
</evidence>
<keyword evidence="3" id="KW-1185">Reference proteome</keyword>
<evidence type="ECO:0000256" key="1">
    <source>
        <dbReference type="SAM" id="MobiDB-lite"/>
    </source>
</evidence>
<protein>
    <submittedName>
        <fullName evidence="2">Uncharacterized protein</fullName>
    </submittedName>
</protein>
<feature type="region of interest" description="Disordered" evidence="1">
    <location>
        <begin position="1"/>
        <end position="29"/>
    </location>
</feature>
<evidence type="ECO:0000313" key="3">
    <source>
        <dbReference type="Proteomes" id="UP001412067"/>
    </source>
</evidence>
<dbReference type="EMBL" id="JBBWWR010000003">
    <property type="protein sequence ID" value="KAK8969555.1"/>
    <property type="molecule type" value="Genomic_DNA"/>
</dbReference>